<dbReference type="EMBL" id="MHHY01000004">
    <property type="protein sequence ID" value="OGY40863.1"/>
    <property type="molecule type" value="Genomic_DNA"/>
</dbReference>
<dbReference type="Proteomes" id="UP000178570">
    <property type="component" value="Unassembled WGS sequence"/>
</dbReference>
<evidence type="ECO:0000256" key="2">
    <source>
        <dbReference type="ARBA" id="ARBA00022555"/>
    </source>
</evidence>
<evidence type="ECO:0000256" key="8">
    <source>
        <dbReference type="RuleBase" id="RU004320"/>
    </source>
</evidence>
<keyword evidence="3 7" id="KW-0378">Hydrolase</keyword>
<dbReference type="EC" id="3.1.1.29" evidence="1 7"/>
<dbReference type="SUPFAM" id="SSF53178">
    <property type="entry name" value="Peptidyl-tRNA hydrolase-like"/>
    <property type="match status" value="1"/>
</dbReference>
<evidence type="ECO:0000256" key="1">
    <source>
        <dbReference type="ARBA" id="ARBA00013260"/>
    </source>
</evidence>
<comment type="similarity">
    <text evidence="5 8">Belongs to the PTH family.</text>
</comment>
<evidence type="ECO:0000256" key="5">
    <source>
        <dbReference type="ARBA" id="ARBA00038063"/>
    </source>
</evidence>
<proteinExistence type="inferred from homology"/>
<dbReference type="NCBIfam" id="TIGR00447">
    <property type="entry name" value="pth"/>
    <property type="match status" value="1"/>
</dbReference>
<accession>A0A1G1XLA4</accession>
<evidence type="ECO:0000256" key="6">
    <source>
        <dbReference type="ARBA" id="ARBA00050038"/>
    </source>
</evidence>
<keyword evidence="2" id="KW-0820">tRNA-binding</keyword>
<comment type="caution">
    <text evidence="9">The sequence shown here is derived from an EMBL/GenBank/DDBJ whole genome shotgun (WGS) entry which is preliminary data.</text>
</comment>
<reference evidence="9 10" key="1">
    <citation type="journal article" date="2016" name="Nat. Commun.">
        <title>Thousands of microbial genomes shed light on interconnected biogeochemical processes in an aquifer system.</title>
        <authorList>
            <person name="Anantharaman K."/>
            <person name="Brown C.T."/>
            <person name="Hug L.A."/>
            <person name="Sharon I."/>
            <person name="Castelle C.J."/>
            <person name="Probst A.J."/>
            <person name="Thomas B.C."/>
            <person name="Singh A."/>
            <person name="Wilkins M.J."/>
            <person name="Karaoz U."/>
            <person name="Brodie E.L."/>
            <person name="Williams K.H."/>
            <person name="Hubbard S.S."/>
            <person name="Banfield J.F."/>
        </authorList>
    </citation>
    <scope>NUCLEOTIDE SEQUENCE [LARGE SCALE GENOMIC DNA]</scope>
</reference>
<dbReference type="PROSITE" id="PS01195">
    <property type="entry name" value="PEPT_TRNA_HYDROL_1"/>
    <property type="match status" value="1"/>
</dbReference>
<dbReference type="AlphaFoldDB" id="A0A1G1XLA4"/>
<dbReference type="GO" id="GO:0004045">
    <property type="term" value="F:peptidyl-tRNA hydrolase activity"/>
    <property type="evidence" value="ECO:0007669"/>
    <property type="project" value="UniProtKB-EC"/>
</dbReference>
<gene>
    <name evidence="9" type="ORF">A2570_00425</name>
</gene>
<dbReference type="STRING" id="1797529.A2570_00425"/>
<evidence type="ECO:0000313" key="9">
    <source>
        <dbReference type="EMBL" id="OGY40863.1"/>
    </source>
</evidence>
<dbReference type="PANTHER" id="PTHR17224">
    <property type="entry name" value="PEPTIDYL-TRNA HYDROLASE"/>
    <property type="match status" value="1"/>
</dbReference>
<evidence type="ECO:0000256" key="4">
    <source>
        <dbReference type="ARBA" id="ARBA00022884"/>
    </source>
</evidence>
<keyword evidence="4" id="KW-0694">RNA-binding</keyword>
<dbReference type="PANTHER" id="PTHR17224:SF1">
    <property type="entry name" value="PEPTIDYL-TRNA HYDROLASE"/>
    <property type="match status" value="1"/>
</dbReference>
<organism evidence="9 10">
    <name type="scientific">Candidatus Brennerbacteria bacterium RIFOXYD1_FULL_41_16</name>
    <dbReference type="NCBI Taxonomy" id="1797529"/>
    <lineage>
        <taxon>Bacteria</taxon>
        <taxon>Candidatus Brenneribacteriota</taxon>
    </lineage>
</organism>
<dbReference type="CDD" id="cd00462">
    <property type="entry name" value="PTH"/>
    <property type="match status" value="1"/>
</dbReference>
<evidence type="ECO:0000256" key="3">
    <source>
        <dbReference type="ARBA" id="ARBA00022801"/>
    </source>
</evidence>
<protein>
    <recommendedName>
        <fullName evidence="6 7">Peptidyl-tRNA hydrolase</fullName>
        <ecNumber evidence="1 7">3.1.1.29</ecNumber>
    </recommendedName>
</protein>
<evidence type="ECO:0000256" key="7">
    <source>
        <dbReference type="RuleBase" id="RU000673"/>
    </source>
</evidence>
<dbReference type="InterPro" id="IPR001328">
    <property type="entry name" value="Pept_tRNA_hydro"/>
</dbReference>
<dbReference type="Gene3D" id="3.40.50.1470">
    <property type="entry name" value="Peptidyl-tRNA hydrolase"/>
    <property type="match status" value="1"/>
</dbReference>
<dbReference type="Pfam" id="PF01195">
    <property type="entry name" value="Pept_tRNA_hydro"/>
    <property type="match status" value="1"/>
</dbReference>
<name>A0A1G1XLA4_9BACT</name>
<dbReference type="InterPro" id="IPR036416">
    <property type="entry name" value="Pept_tRNA_hydro_sf"/>
</dbReference>
<dbReference type="GO" id="GO:0000049">
    <property type="term" value="F:tRNA binding"/>
    <property type="evidence" value="ECO:0007669"/>
    <property type="project" value="UniProtKB-KW"/>
</dbReference>
<comment type="catalytic activity">
    <reaction evidence="7">
        <text>an N-acyl-L-alpha-aminoacyl-tRNA + H2O = an N-acyl-L-amino acid + a tRNA + H(+)</text>
        <dbReference type="Rhea" id="RHEA:54448"/>
        <dbReference type="Rhea" id="RHEA-COMP:10123"/>
        <dbReference type="Rhea" id="RHEA-COMP:13883"/>
        <dbReference type="ChEBI" id="CHEBI:15377"/>
        <dbReference type="ChEBI" id="CHEBI:15378"/>
        <dbReference type="ChEBI" id="CHEBI:59874"/>
        <dbReference type="ChEBI" id="CHEBI:78442"/>
        <dbReference type="ChEBI" id="CHEBI:138191"/>
        <dbReference type="EC" id="3.1.1.29"/>
    </reaction>
</comment>
<dbReference type="InterPro" id="IPR018171">
    <property type="entry name" value="Pept_tRNA_hydro_CS"/>
</dbReference>
<sequence length="175" mass="19868">MNNQRIIIGLGNPGKTYKNTRHNIGGLFLNFLTTGTNWESNKKIKAEIIEEKNIVLAKPLVYMNESGQSVKKILESYRAKPEDALIIQDDSDLVFGKIKFTNKESSSAGHHGIESIESIFGKKKFCRIRIGIRPNDSKEKSETFVLKKFSKKDLELLEKDVFPKAKTILIDWLGI</sequence>
<evidence type="ECO:0000313" key="10">
    <source>
        <dbReference type="Proteomes" id="UP000178570"/>
    </source>
</evidence>